<comment type="caution">
    <text evidence="2">The sequence shown here is derived from an EMBL/GenBank/DDBJ whole genome shotgun (WGS) entry which is preliminary data.</text>
</comment>
<accession>A0AAD5X9B7</accession>
<dbReference type="InterPro" id="IPR032675">
    <property type="entry name" value="LRR_dom_sf"/>
</dbReference>
<name>A0AAD5X9B7_9FUNG</name>
<feature type="compositionally biased region" description="Low complexity" evidence="1">
    <location>
        <begin position="1"/>
        <end position="14"/>
    </location>
</feature>
<feature type="region of interest" description="Disordered" evidence="1">
    <location>
        <begin position="1"/>
        <end position="24"/>
    </location>
</feature>
<dbReference type="Proteomes" id="UP001212841">
    <property type="component" value="Unassembled WGS sequence"/>
</dbReference>
<dbReference type="Gene3D" id="3.80.10.10">
    <property type="entry name" value="Ribonuclease Inhibitor"/>
    <property type="match status" value="1"/>
</dbReference>
<reference evidence="2" key="1">
    <citation type="submission" date="2020-05" db="EMBL/GenBank/DDBJ databases">
        <title>Phylogenomic resolution of chytrid fungi.</title>
        <authorList>
            <person name="Stajich J.E."/>
            <person name="Amses K."/>
            <person name="Simmons R."/>
            <person name="Seto K."/>
            <person name="Myers J."/>
            <person name="Bonds A."/>
            <person name="Quandt C.A."/>
            <person name="Barry K."/>
            <person name="Liu P."/>
            <person name="Grigoriev I."/>
            <person name="Longcore J.E."/>
            <person name="James T.Y."/>
        </authorList>
    </citation>
    <scope>NUCLEOTIDE SEQUENCE</scope>
    <source>
        <strain evidence="2">JEL0318</strain>
    </source>
</reference>
<evidence type="ECO:0000313" key="2">
    <source>
        <dbReference type="EMBL" id="KAJ3057216.1"/>
    </source>
</evidence>
<evidence type="ECO:0000256" key="1">
    <source>
        <dbReference type="SAM" id="MobiDB-lite"/>
    </source>
</evidence>
<dbReference type="SUPFAM" id="SSF52047">
    <property type="entry name" value="RNI-like"/>
    <property type="match status" value="1"/>
</dbReference>
<sequence length="291" mass="32969">MLAEDPPSGYSSDTSSEEEYTLPPADSTLTRLECNFPSNRILKQIANDFPNLQILDLRVGPEYDNDGISLCLHNFTFPNLRQLTVSNVNLCTAEFLRGQYPILQSLYLEYGRCGSIELDLPHLRKLHFNKWTFTADVDTFGPSLSCSPRLEQLDCYKLWGLGNTSRSQLKHTLVLPACTSLDFHRSDDLEHLQIYAPKLRSLNLQACFSIRSVQILDRKPTGFGHLPSVPTAEQSKYRVNLMNAGDLFDLSGNVVVHPRCAGVFRNDEAAGFDPHDHYALQRMMEDWKNSK</sequence>
<evidence type="ECO:0000313" key="3">
    <source>
        <dbReference type="Proteomes" id="UP001212841"/>
    </source>
</evidence>
<dbReference type="EMBL" id="JADGJD010000008">
    <property type="protein sequence ID" value="KAJ3057216.1"/>
    <property type="molecule type" value="Genomic_DNA"/>
</dbReference>
<protein>
    <submittedName>
        <fullName evidence="2">Uncharacterized protein</fullName>
    </submittedName>
</protein>
<gene>
    <name evidence="2" type="ORF">HK097_010576</name>
</gene>
<proteinExistence type="predicted"/>
<dbReference type="AlphaFoldDB" id="A0AAD5X9B7"/>
<keyword evidence="3" id="KW-1185">Reference proteome</keyword>
<organism evidence="2 3">
    <name type="scientific">Rhizophlyctis rosea</name>
    <dbReference type="NCBI Taxonomy" id="64517"/>
    <lineage>
        <taxon>Eukaryota</taxon>
        <taxon>Fungi</taxon>
        <taxon>Fungi incertae sedis</taxon>
        <taxon>Chytridiomycota</taxon>
        <taxon>Chytridiomycota incertae sedis</taxon>
        <taxon>Chytridiomycetes</taxon>
        <taxon>Rhizophlyctidales</taxon>
        <taxon>Rhizophlyctidaceae</taxon>
        <taxon>Rhizophlyctis</taxon>
    </lineage>
</organism>